<comment type="similarity">
    <text evidence="1 4">Belongs to the purine/pyrimidine phosphoribosyltransferase family. PyrR subfamily.</text>
</comment>
<feature type="domain" description="Phosphoribosyltransferase" evidence="5">
    <location>
        <begin position="52"/>
        <end position="195"/>
    </location>
</feature>
<dbReference type="AlphaFoldDB" id="D5HCS0"/>
<dbReference type="HOGENOM" id="CLU_094234_2_1_10"/>
<name>D5HCS0_SALRM</name>
<evidence type="ECO:0000256" key="2">
    <source>
        <dbReference type="ARBA" id="ARBA00023015"/>
    </source>
</evidence>
<reference evidence="7" key="2">
    <citation type="submission" date="2010-04" db="EMBL/GenBank/DDBJ databases">
        <title>Genome sequence of Salinibacter ruber M8.</title>
        <authorList>
            <consortium name="Genoscope"/>
        </authorList>
    </citation>
    <scope>NUCLEOTIDE SEQUENCE [LARGE SCALE GENOMIC DNA]</scope>
    <source>
        <strain evidence="7">M8</strain>
    </source>
</reference>
<dbReference type="Gene3D" id="3.40.50.2020">
    <property type="match status" value="1"/>
</dbReference>
<dbReference type="Proteomes" id="UP000000933">
    <property type="component" value="Chromosome"/>
</dbReference>
<comment type="catalytic activity">
    <reaction evidence="4">
        <text>UMP + diphosphate = 5-phospho-alpha-D-ribose 1-diphosphate + uracil</text>
        <dbReference type="Rhea" id="RHEA:13017"/>
        <dbReference type="ChEBI" id="CHEBI:17568"/>
        <dbReference type="ChEBI" id="CHEBI:33019"/>
        <dbReference type="ChEBI" id="CHEBI:57865"/>
        <dbReference type="ChEBI" id="CHEBI:58017"/>
        <dbReference type="EC" id="2.4.2.9"/>
    </reaction>
</comment>
<feature type="short sequence motif" description="PRPP-binding" evidence="4">
    <location>
        <begin position="133"/>
        <end position="145"/>
    </location>
</feature>
<dbReference type="PANTHER" id="PTHR11608">
    <property type="entry name" value="BIFUNCTIONAL PROTEIN PYRR"/>
    <property type="match status" value="1"/>
</dbReference>
<organism evidence="6 7">
    <name type="scientific">Salinibacter ruber (strain M8)</name>
    <dbReference type="NCBI Taxonomy" id="761659"/>
    <lineage>
        <taxon>Bacteria</taxon>
        <taxon>Pseudomonadati</taxon>
        <taxon>Rhodothermota</taxon>
        <taxon>Rhodothermia</taxon>
        <taxon>Rhodothermales</taxon>
        <taxon>Salinibacteraceae</taxon>
        <taxon>Salinibacter</taxon>
    </lineage>
</organism>
<dbReference type="InterPro" id="IPR050137">
    <property type="entry name" value="PyrR_bifunctional"/>
</dbReference>
<dbReference type="InterPro" id="IPR000836">
    <property type="entry name" value="PRTase_dom"/>
</dbReference>
<evidence type="ECO:0000256" key="1">
    <source>
        <dbReference type="ARBA" id="ARBA00005565"/>
    </source>
</evidence>
<dbReference type="EMBL" id="FP565814">
    <property type="protein sequence ID" value="CBH25825.1"/>
    <property type="molecule type" value="Genomic_DNA"/>
</dbReference>
<comment type="function">
    <text evidence="4">Also displays a weak uracil phosphoribosyltransferase activity which is not physiologically significant.</text>
</comment>
<keyword evidence="3 4" id="KW-0804">Transcription</keyword>
<keyword evidence="4 6" id="KW-0328">Glycosyltransferase</keyword>
<dbReference type="Pfam" id="PF00156">
    <property type="entry name" value="Pribosyltran"/>
    <property type="match status" value="1"/>
</dbReference>
<comment type="function">
    <text evidence="4">Regulates the transcription of the pyrimidine nucleotide (pyr) operon in response to exogenous pyrimidines.</text>
</comment>
<dbReference type="PANTHER" id="PTHR11608:SF0">
    <property type="entry name" value="BIFUNCTIONAL PROTEIN PYRR"/>
    <property type="match status" value="1"/>
</dbReference>
<keyword evidence="2 4" id="KW-0805">Transcription regulation</keyword>
<dbReference type="SUPFAM" id="SSF53271">
    <property type="entry name" value="PRTase-like"/>
    <property type="match status" value="1"/>
</dbReference>
<dbReference type="GO" id="GO:0004845">
    <property type="term" value="F:uracil phosphoribosyltransferase activity"/>
    <property type="evidence" value="ECO:0007669"/>
    <property type="project" value="UniProtKB-UniRule"/>
</dbReference>
<accession>D5HCS0</accession>
<dbReference type="CDD" id="cd06223">
    <property type="entry name" value="PRTases_typeI"/>
    <property type="match status" value="1"/>
</dbReference>
<evidence type="ECO:0000313" key="6">
    <source>
        <dbReference type="EMBL" id="CBH25825.1"/>
    </source>
</evidence>
<evidence type="ECO:0000256" key="4">
    <source>
        <dbReference type="HAMAP-Rule" id="MF_01219"/>
    </source>
</evidence>
<proteinExistence type="inferred from homology"/>
<sequence length="208" mass="23667">MAACLRHSVRQVVPSSQDEQTLHVSLFFALRSITSSQHMGRTRIMSPERVRRTLRRLAYEIIEHNRGAESLELFGIRRSGVPLARVVADEIGEVEEQALEPYDLDVTPFRDDRPDLAPPEETPHDVDVTDRDVILVDDVVFTGRTARAALDAVLQYGRPRSIQLVVLVDRGHREYPIQPDFTGRRLQTKHDEEVVVEADGEFAVYVED</sequence>
<gene>
    <name evidence="4 6" type="primary">pyrR</name>
    <name evidence="6" type="ordered locus">SRM_02904</name>
</gene>
<evidence type="ECO:0000256" key="3">
    <source>
        <dbReference type="ARBA" id="ARBA00023163"/>
    </source>
</evidence>
<reference evidence="6 7" key="1">
    <citation type="journal article" date="2010" name="ISME J.">
        <title>Fine-scale evolution: genomic, phenotypic and ecological differentiation in two coexisting Salinibacter ruber strains.</title>
        <authorList>
            <person name="Pena A."/>
            <person name="Teeling H."/>
            <person name="Huerta-Cepas J."/>
            <person name="Santos F."/>
            <person name="Yarza P."/>
            <person name="Brito-Echeverria J."/>
            <person name="Lucio M."/>
            <person name="Schmitt-Kopplin P."/>
            <person name="Meseguer I."/>
            <person name="Schenowitz C."/>
            <person name="Dossat C."/>
            <person name="Barbe V."/>
            <person name="Dopazo J."/>
            <person name="Rossello-Mora R."/>
            <person name="Schuler M."/>
            <person name="Glockner F.O."/>
            <person name="Amann R."/>
            <person name="Gabaldon T."/>
            <person name="Anton J."/>
        </authorList>
    </citation>
    <scope>NUCLEOTIDE SEQUENCE [LARGE SCALE GENOMIC DNA]</scope>
    <source>
        <strain evidence="6 7">M8</strain>
    </source>
</reference>
<dbReference type="InterPro" id="IPR023050">
    <property type="entry name" value="PyrR"/>
</dbReference>
<keyword evidence="4 6" id="KW-0808">Transferase</keyword>
<protein>
    <recommendedName>
        <fullName evidence="4">Bifunctional protein PyrR</fullName>
    </recommendedName>
    <domain>
        <recommendedName>
            <fullName evidence="4">Pyrimidine operon regulatory protein</fullName>
        </recommendedName>
    </domain>
    <domain>
        <recommendedName>
            <fullName evidence="4">Uracil phosphoribosyltransferase</fullName>
            <shortName evidence="4">UPRTase</shortName>
            <ecNumber evidence="4">2.4.2.9</ecNumber>
        </recommendedName>
    </domain>
</protein>
<dbReference type="NCBIfam" id="NF003549">
    <property type="entry name" value="PRK05205.1-5"/>
    <property type="match status" value="1"/>
</dbReference>
<dbReference type="GO" id="GO:0006355">
    <property type="term" value="P:regulation of DNA-templated transcription"/>
    <property type="evidence" value="ECO:0007669"/>
    <property type="project" value="UniProtKB-UniRule"/>
</dbReference>
<dbReference type="EC" id="2.4.2.9" evidence="4"/>
<dbReference type="InterPro" id="IPR029057">
    <property type="entry name" value="PRTase-like"/>
</dbReference>
<evidence type="ECO:0000313" key="7">
    <source>
        <dbReference type="Proteomes" id="UP000000933"/>
    </source>
</evidence>
<dbReference type="HAMAP" id="MF_01219">
    <property type="entry name" value="PyrR"/>
    <property type="match status" value="1"/>
</dbReference>
<dbReference type="KEGG" id="srm:SRM_02904"/>
<evidence type="ECO:0000259" key="5">
    <source>
        <dbReference type="Pfam" id="PF00156"/>
    </source>
</evidence>
<dbReference type="PATRIC" id="fig|761659.10.peg.3166"/>